<dbReference type="GO" id="GO:1903473">
    <property type="term" value="P:positive regulation of mitotic actomyosin contractile ring contraction"/>
    <property type="evidence" value="ECO:0007669"/>
    <property type="project" value="EnsemblFungi"/>
</dbReference>
<evidence type="ECO:0000313" key="3">
    <source>
        <dbReference type="Proteomes" id="UP000016088"/>
    </source>
</evidence>
<keyword evidence="1" id="KW-0479">Metal-binding</keyword>
<dbReference type="RefSeq" id="XP_013016639.1">
    <property type="nucleotide sequence ID" value="XM_013161185.1"/>
</dbReference>
<dbReference type="InterPro" id="IPR036703">
    <property type="entry name" value="MOB_kinase_act_sf"/>
</dbReference>
<gene>
    <name evidence="2" type="ORF">SOCG_02694</name>
</gene>
<dbReference type="GO" id="GO:0071957">
    <property type="term" value="C:old mitotic spindle pole body"/>
    <property type="evidence" value="ECO:0007669"/>
    <property type="project" value="EnsemblFungi"/>
</dbReference>
<dbReference type="GO" id="GO:0030295">
    <property type="term" value="F:protein kinase activator activity"/>
    <property type="evidence" value="ECO:0007669"/>
    <property type="project" value="EnsemblFungi"/>
</dbReference>
<dbReference type="Proteomes" id="UP000016088">
    <property type="component" value="Unassembled WGS sequence"/>
</dbReference>
<dbReference type="GO" id="GO:0034973">
    <property type="term" value="C:Sid2-Mob1 complex"/>
    <property type="evidence" value="ECO:0007669"/>
    <property type="project" value="EnsemblFungi"/>
</dbReference>
<keyword evidence="3" id="KW-1185">Reference proteome</keyword>
<accession>S9R546</accession>
<feature type="binding site" evidence="1">
    <location>
        <position position="165"/>
    </location>
    <ligand>
        <name>Zn(2+)</name>
        <dbReference type="ChEBI" id="CHEBI:29105"/>
    </ligand>
</feature>
<dbReference type="FunFam" id="1.20.140.30:FF:000001">
    <property type="entry name" value="MOB kinase activator 1A"/>
    <property type="match status" value="1"/>
</dbReference>
<dbReference type="SUPFAM" id="SSF101152">
    <property type="entry name" value="Mob1/phocein"/>
    <property type="match status" value="1"/>
</dbReference>
<dbReference type="OrthoDB" id="8170117at2759"/>
<dbReference type="EMBL" id="KE503206">
    <property type="protein sequence ID" value="EPX73470.1"/>
    <property type="molecule type" value="Genomic_DNA"/>
</dbReference>
<dbReference type="VEuPathDB" id="FungiDB:SOCG_02694"/>
<feature type="binding site" evidence="1">
    <location>
        <position position="160"/>
    </location>
    <ligand>
        <name>Zn(2+)</name>
        <dbReference type="ChEBI" id="CHEBI:29105"/>
    </ligand>
</feature>
<dbReference type="InterPro" id="IPR005301">
    <property type="entry name" value="MOB_kinase_act_fam"/>
</dbReference>
<dbReference type="OMA" id="VDNEQMF"/>
<dbReference type="Pfam" id="PF03637">
    <property type="entry name" value="Mob1_phocein"/>
    <property type="match status" value="1"/>
</dbReference>
<reference evidence="2 3" key="1">
    <citation type="journal article" date="2011" name="Science">
        <title>Comparative functional genomics of the fission yeasts.</title>
        <authorList>
            <person name="Rhind N."/>
            <person name="Chen Z."/>
            <person name="Yassour M."/>
            <person name="Thompson D.A."/>
            <person name="Haas B.J."/>
            <person name="Habib N."/>
            <person name="Wapinski I."/>
            <person name="Roy S."/>
            <person name="Lin M.F."/>
            <person name="Heiman D.I."/>
            <person name="Young S.K."/>
            <person name="Furuya K."/>
            <person name="Guo Y."/>
            <person name="Pidoux A."/>
            <person name="Chen H.M."/>
            <person name="Robbertse B."/>
            <person name="Goldberg J.M."/>
            <person name="Aoki K."/>
            <person name="Bayne E.H."/>
            <person name="Berlin A.M."/>
            <person name="Desjardins C.A."/>
            <person name="Dobbs E."/>
            <person name="Dukaj L."/>
            <person name="Fan L."/>
            <person name="FitzGerald M.G."/>
            <person name="French C."/>
            <person name="Gujja S."/>
            <person name="Hansen K."/>
            <person name="Keifenheim D."/>
            <person name="Levin J.Z."/>
            <person name="Mosher R.A."/>
            <person name="Mueller C.A."/>
            <person name="Pfiffner J."/>
            <person name="Priest M."/>
            <person name="Russ C."/>
            <person name="Smialowska A."/>
            <person name="Swoboda P."/>
            <person name="Sykes S.M."/>
            <person name="Vaughn M."/>
            <person name="Vengrova S."/>
            <person name="Yoder R."/>
            <person name="Zeng Q."/>
            <person name="Allshire R."/>
            <person name="Baulcombe D."/>
            <person name="Birren B.W."/>
            <person name="Brown W."/>
            <person name="Ekwall K."/>
            <person name="Kellis M."/>
            <person name="Leatherwood J."/>
            <person name="Levin H."/>
            <person name="Margalit H."/>
            <person name="Martienssen R."/>
            <person name="Nieduszynski C.A."/>
            <person name="Spatafora J.W."/>
            <person name="Friedman N."/>
            <person name="Dalgaard J.Z."/>
            <person name="Baumann P."/>
            <person name="Niki H."/>
            <person name="Regev A."/>
            <person name="Nusbaum C."/>
        </authorList>
    </citation>
    <scope>NUCLEOTIDE SEQUENCE [LARGE SCALE GENOMIC DNA]</scope>
    <source>
        <strain evidence="3">yFS286</strain>
    </source>
</reference>
<dbReference type="GO" id="GO:0031097">
    <property type="term" value="C:medial cortex"/>
    <property type="evidence" value="ECO:0007669"/>
    <property type="project" value="EnsemblFungi"/>
</dbReference>
<dbReference type="HOGENOM" id="CLU_038321_3_2_1"/>
<dbReference type="GO" id="GO:0071958">
    <property type="term" value="C:new mitotic spindle pole body"/>
    <property type="evidence" value="ECO:0007669"/>
    <property type="project" value="EnsemblFungi"/>
</dbReference>
<feature type="binding site" evidence="1">
    <location>
        <position position="78"/>
    </location>
    <ligand>
        <name>Zn(2+)</name>
        <dbReference type="ChEBI" id="CHEBI:29105"/>
    </ligand>
</feature>
<proteinExistence type="predicted"/>
<dbReference type="AlphaFoldDB" id="S9R546"/>
<dbReference type="GO" id="GO:0031031">
    <property type="term" value="P:positive regulation of septation initiation signaling"/>
    <property type="evidence" value="ECO:0007669"/>
    <property type="project" value="EnsemblFungi"/>
</dbReference>
<evidence type="ECO:0000256" key="1">
    <source>
        <dbReference type="PIRSR" id="PIRSR605301-1"/>
    </source>
</evidence>
<dbReference type="GO" id="GO:0016301">
    <property type="term" value="F:kinase activity"/>
    <property type="evidence" value="ECO:0007669"/>
    <property type="project" value="UniProtKB-KW"/>
</dbReference>
<dbReference type="PANTHER" id="PTHR22599">
    <property type="entry name" value="MPS ONE BINDER KINASE ACTIVATOR-LIKE MOB"/>
    <property type="match status" value="1"/>
</dbReference>
<dbReference type="GO" id="GO:0035974">
    <property type="term" value="C:meiotic spindle pole body"/>
    <property type="evidence" value="ECO:0007669"/>
    <property type="project" value="EnsemblFungi"/>
</dbReference>
<organism evidence="2 3">
    <name type="scientific">Schizosaccharomyces octosporus (strain yFS286)</name>
    <name type="common">Fission yeast</name>
    <name type="synonym">Octosporomyces octosporus</name>
    <dbReference type="NCBI Taxonomy" id="483514"/>
    <lineage>
        <taxon>Eukaryota</taxon>
        <taxon>Fungi</taxon>
        <taxon>Dikarya</taxon>
        <taxon>Ascomycota</taxon>
        <taxon>Taphrinomycotina</taxon>
        <taxon>Schizosaccharomycetes</taxon>
        <taxon>Schizosaccharomycetales</taxon>
        <taxon>Schizosaccharomycetaceae</taxon>
        <taxon>Schizosaccharomyces</taxon>
    </lineage>
</organism>
<dbReference type="Gene3D" id="1.20.140.30">
    <property type="entry name" value="MOB kinase activator"/>
    <property type="match status" value="1"/>
</dbReference>
<sequence length="211" mass="24933">MFGFSNNTAAKTFRIRKPETGTKHYQLRQYAEATLGSGSLMEAVKLPKGEDVNEWIAMNTMDFYTQINMLYGTITEFCTEKTCPQMNAGPNFEYYWQDEKVYVKPTKMNAPDYINTLLEWAQEKLDNKRLFPTEIGVEFPRDFKKMVQQIFRRLFRIYAHIYCSHFHVMVALELESYLNTSFKHFVFFCKEFNLLDGKEYAPMEDLVESMV</sequence>
<name>S9R546_SCHOY</name>
<evidence type="ECO:0000313" key="2">
    <source>
        <dbReference type="EMBL" id="EPX73470.1"/>
    </source>
</evidence>
<keyword evidence="1" id="KW-0862">Zinc</keyword>
<protein>
    <submittedName>
        <fullName evidence="2">Sid2-Mob1 kinase complex regulatory subunit Mob1</fullName>
    </submittedName>
</protein>
<dbReference type="SMART" id="SM01388">
    <property type="entry name" value="Mob1_phocein"/>
    <property type="match status" value="1"/>
</dbReference>
<dbReference type="eggNOG" id="KOG0440">
    <property type="taxonomic scope" value="Eukaryota"/>
</dbReference>
<feature type="binding site" evidence="1">
    <location>
        <position position="83"/>
    </location>
    <ligand>
        <name>Zn(2+)</name>
        <dbReference type="ChEBI" id="CHEBI:29105"/>
    </ligand>
</feature>
<dbReference type="GeneID" id="25031669"/>